<feature type="compositionally biased region" description="Polar residues" evidence="1">
    <location>
        <begin position="272"/>
        <end position="300"/>
    </location>
</feature>
<accession>A0A1B6L2E5</accession>
<keyword evidence="2" id="KW-0732">Signal</keyword>
<feature type="compositionally biased region" description="Low complexity" evidence="1">
    <location>
        <begin position="622"/>
        <end position="637"/>
    </location>
</feature>
<name>A0A1B6L2E5_9HEMI</name>
<feature type="compositionally biased region" description="Low complexity" evidence="1">
    <location>
        <begin position="767"/>
        <end position="776"/>
    </location>
</feature>
<sequence>MHPLIVVMVTVCTAQLLAATPVQRREIFSAKRKEVPTHTEAPTISITTQQALMETPTKVLETTTILVNDDEDNASHEVSIGPKQGSDSSEVQNDSLESGNNTFETTSPSESLQTLTEDLVPSTESFQFTPSKSDDDYETLEHTPYESPYSSVRPTVISESSSHEESQPPSNGTISHNPEPSDDSSNTSSSQYSSSDASFTETSLSSSEEPLNLPGSSYEENNLTSTRLESPSEVPLTSLETTSNTTTDTDTESTTPISFLTTEETELSYNISNHTQVATNSSSERPNVSSEVFGSSSEDPLSSVVADSLGGFSSKMSNIPPDIHELSFESTNSTSDPPYVTRSISGTSLSKTSDTSPEVPETKGTSTMAFSEAPIPSYYPTNISLEAFSETPNQFSETSAETTSFPSLISLPSSVIFNVSSGPKHEITNSTLDLDYDTSTPPADDSNITSATQTLETLHSSSDILLNVSTVLEPFFEPLTSSSGISNLSSQALSSSTEEPVHSTLSSYTSIASSSAPLLSSEAYFSTTQIPIPSTEVSFSSDLPTSSIEILTTIYEDALTTSVDSKSPESSELPSSDISGSPEAPFPFEDHVSPSEVPSLLSEVSKPTENMTSINYEDIKSSEMSPEISFPSSEPSEQTLEPQFSPSDYSYEFQSSVVPDPTSEVLDSSYETSTFASKTPQSLTGSSTDSLYFNSESTTENTFLSSESLELSSQTMSEESTPSSKYLTNISEVSVSSTESLSVDYFSQSELLEPNSEILDTFYGTSTSSLKSTQTSMASQTESMFLNSEVSESTTKDPVSLSEPTEEG</sequence>
<feature type="compositionally biased region" description="Low complexity" evidence="1">
    <location>
        <begin position="183"/>
        <end position="217"/>
    </location>
</feature>
<feature type="compositionally biased region" description="Low complexity" evidence="1">
    <location>
        <begin position="704"/>
        <end position="721"/>
    </location>
</feature>
<feature type="compositionally biased region" description="Polar residues" evidence="1">
    <location>
        <begin position="328"/>
        <end position="356"/>
    </location>
</feature>
<proteinExistence type="predicted"/>
<feature type="compositionally biased region" description="Polar residues" evidence="1">
    <location>
        <begin position="777"/>
        <end position="797"/>
    </location>
</feature>
<feature type="chain" id="PRO_5008587074" evidence="2">
    <location>
        <begin position="20"/>
        <end position="808"/>
    </location>
</feature>
<evidence type="ECO:0000256" key="2">
    <source>
        <dbReference type="SAM" id="SignalP"/>
    </source>
</evidence>
<feature type="signal peptide" evidence="2">
    <location>
        <begin position="1"/>
        <end position="19"/>
    </location>
</feature>
<feature type="compositionally biased region" description="Low complexity" evidence="1">
    <location>
        <begin position="236"/>
        <end position="255"/>
    </location>
</feature>
<feature type="region of interest" description="Disordered" evidence="1">
    <location>
        <begin position="68"/>
        <end position="258"/>
    </location>
</feature>
<protein>
    <submittedName>
        <fullName evidence="3">Uncharacterized protein</fullName>
    </submittedName>
</protein>
<evidence type="ECO:0000313" key="3">
    <source>
        <dbReference type="EMBL" id="JAT17902.1"/>
    </source>
</evidence>
<feature type="region of interest" description="Disordered" evidence="1">
    <location>
        <begin position="767"/>
        <end position="808"/>
    </location>
</feature>
<dbReference type="EMBL" id="GEBQ01022075">
    <property type="protein sequence ID" value="JAT17902.1"/>
    <property type="molecule type" value="Transcribed_RNA"/>
</dbReference>
<dbReference type="AlphaFoldDB" id="A0A1B6L2E5"/>
<feature type="region of interest" description="Disordered" evidence="1">
    <location>
        <begin position="272"/>
        <end position="372"/>
    </location>
</feature>
<feature type="compositionally biased region" description="Polar residues" evidence="1">
    <location>
        <begin position="167"/>
        <end position="178"/>
    </location>
</feature>
<feature type="region of interest" description="Disordered" evidence="1">
    <location>
        <begin position="562"/>
        <end position="691"/>
    </location>
</feature>
<gene>
    <name evidence="3" type="ORF">g.25512</name>
</gene>
<organism evidence="3">
    <name type="scientific">Graphocephala atropunctata</name>
    <dbReference type="NCBI Taxonomy" id="36148"/>
    <lineage>
        <taxon>Eukaryota</taxon>
        <taxon>Metazoa</taxon>
        <taxon>Ecdysozoa</taxon>
        <taxon>Arthropoda</taxon>
        <taxon>Hexapoda</taxon>
        <taxon>Insecta</taxon>
        <taxon>Pterygota</taxon>
        <taxon>Neoptera</taxon>
        <taxon>Paraneoptera</taxon>
        <taxon>Hemiptera</taxon>
        <taxon>Auchenorrhyncha</taxon>
        <taxon>Membracoidea</taxon>
        <taxon>Cicadellidae</taxon>
        <taxon>Cicadellinae</taxon>
        <taxon>Cicadellini</taxon>
        <taxon>Graphocephala</taxon>
    </lineage>
</organism>
<feature type="region of interest" description="Disordered" evidence="1">
    <location>
        <begin position="704"/>
        <end position="725"/>
    </location>
</feature>
<feature type="compositionally biased region" description="Polar residues" evidence="1">
    <location>
        <begin position="665"/>
        <end position="691"/>
    </location>
</feature>
<evidence type="ECO:0000256" key="1">
    <source>
        <dbReference type="SAM" id="MobiDB-lite"/>
    </source>
</evidence>
<reference evidence="3" key="1">
    <citation type="submission" date="2015-11" db="EMBL/GenBank/DDBJ databases">
        <title>De novo transcriptome assembly of four potential Pierce s Disease insect vectors from Arizona vineyards.</title>
        <authorList>
            <person name="Tassone E.E."/>
        </authorList>
    </citation>
    <scope>NUCLEOTIDE SEQUENCE</scope>
</reference>
<feature type="non-terminal residue" evidence="3">
    <location>
        <position position="808"/>
    </location>
</feature>
<feature type="compositionally biased region" description="Polar residues" evidence="1">
    <location>
        <begin position="85"/>
        <end position="131"/>
    </location>
</feature>
<feature type="compositionally biased region" description="Low complexity" evidence="1">
    <location>
        <begin position="568"/>
        <end position="582"/>
    </location>
</feature>
<feature type="compositionally biased region" description="Polar residues" evidence="1">
    <location>
        <begin position="605"/>
        <end position="615"/>
    </location>
</feature>
<feature type="compositionally biased region" description="Polar residues" evidence="1">
    <location>
        <begin position="218"/>
        <end position="229"/>
    </location>
</feature>
<feature type="compositionally biased region" description="Polar residues" evidence="1">
    <location>
        <begin position="638"/>
        <end position="657"/>
    </location>
</feature>